<name>A0A9D4GKC6_DREPO</name>
<reference evidence="2" key="2">
    <citation type="submission" date="2020-11" db="EMBL/GenBank/DDBJ databases">
        <authorList>
            <person name="McCartney M.A."/>
            <person name="Auch B."/>
            <person name="Kono T."/>
            <person name="Mallez S."/>
            <person name="Becker A."/>
            <person name="Gohl D.M."/>
            <person name="Silverstein K.A.T."/>
            <person name="Koren S."/>
            <person name="Bechman K.B."/>
            <person name="Herman A."/>
            <person name="Abrahante J.E."/>
            <person name="Garbe J."/>
        </authorList>
    </citation>
    <scope>NUCLEOTIDE SEQUENCE</scope>
    <source>
        <strain evidence="2">Duluth1</strain>
        <tissue evidence="2">Whole animal</tissue>
    </source>
</reference>
<evidence type="ECO:0000313" key="3">
    <source>
        <dbReference type="Proteomes" id="UP000828390"/>
    </source>
</evidence>
<protein>
    <submittedName>
        <fullName evidence="2">Uncharacterized protein</fullName>
    </submittedName>
</protein>
<dbReference type="Proteomes" id="UP000828390">
    <property type="component" value="Unassembled WGS sequence"/>
</dbReference>
<sequence>MIRDRIVFGVNNQKLREKLINEGENLTLDKAIQISQNFEYCIHQMSLINQKDVHFISSRDKGHVRGGRKDRKRDRYPA</sequence>
<proteinExistence type="predicted"/>
<dbReference type="EMBL" id="JAIWYP010000005">
    <property type="protein sequence ID" value="KAH3817048.1"/>
    <property type="molecule type" value="Genomic_DNA"/>
</dbReference>
<gene>
    <name evidence="2" type="ORF">DPMN_118576</name>
</gene>
<comment type="caution">
    <text evidence="2">The sequence shown here is derived from an EMBL/GenBank/DDBJ whole genome shotgun (WGS) entry which is preliminary data.</text>
</comment>
<reference evidence="2" key="1">
    <citation type="journal article" date="2019" name="bioRxiv">
        <title>The Genome of the Zebra Mussel, Dreissena polymorpha: A Resource for Invasive Species Research.</title>
        <authorList>
            <person name="McCartney M.A."/>
            <person name="Auch B."/>
            <person name="Kono T."/>
            <person name="Mallez S."/>
            <person name="Zhang Y."/>
            <person name="Obille A."/>
            <person name="Becker A."/>
            <person name="Abrahante J.E."/>
            <person name="Garbe J."/>
            <person name="Badalamenti J.P."/>
            <person name="Herman A."/>
            <person name="Mangelson H."/>
            <person name="Liachko I."/>
            <person name="Sullivan S."/>
            <person name="Sone E.D."/>
            <person name="Koren S."/>
            <person name="Silverstein K.A.T."/>
            <person name="Beckman K.B."/>
            <person name="Gohl D.M."/>
        </authorList>
    </citation>
    <scope>NUCLEOTIDE SEQUENCE</scope>
    <source>
        <strain evidence="2">Duluth1</strain>
        <tissue evidence="2">Whole animal</tissue>
    </source>
</reference>
<evidence type="ECO:0000256" key="1">
    <source>
        <dbReference type="SAM" id="MobiDB-lite"/>
    </source>
</evidence>
<accession>A0A9D4GKC6</accession>
<dbReference type="AlphaFoldDB" id="A0A9D4GKC6"/>
<keyword evidence="3" id="KW-1185">Reference proteome</keyword>
<feature type="region of interest" description="Disordered" evidence="1">
    <location>
        <begin position="59"/>
        <end position="78"/>
    </location>
</feature>
<organism evidence="2 3">
    <name type="scientific">Dreissena polymorpha</name>
    <name type="common">Zebra mussel</name>
    <name type="synonym">Mytilus polymorpha</name>
    <dbReference type="NCBI Taxonomy" id="45954"/>
    <lineage>
        <taxon>Eukaryota</taxon>
        <taxon>Metazoa</taxon>
        <taxon>Spiralia</taxon>
        <taxon>Lophotrochozoa</taxon>
        <taxon>Mollusca</taxon>
        <taxon>Bivalvia</taxon>
        <taxon>Autobranchia</taxon>
        <taxon>Heteroconchia</taxon>
        <taxon>Euheterodonta</taxon>
        <taxon>Imparidentia</taxon>
        <taxon>Neoheterodontei</taxon>
        <taxon>Myida</taxon>
        <taxon>Dreissenoidea</taxon>
        <taxon>Dreissenidae</taxon>
        <taxon>Dreissena</taxon>
    </lineage>
</organism>
<evidence type="ECO:0000313" key="2">
    <source>
        <dbReference type="EMBL" id="KAH3817048.1"/>
    </source>
</evidence>